<keyword evidence="4" id="KW-0723">Serine/threonine-protein kinase</keyword>
<evidence type="ECO:0000256" key="1">
    <source>
        <dbReference type="ARBA" id="ARBA00004162"/>
    </source>
</evidence>
<keyword evidence="7" id="KW-0547">Nucleotide-binding</keyword>
<evidence type="ECO:0000256" key="2">
    <source>
        <dbReference type="ARBA" id="ARBA00012513"/>
    </source>
</evidence>
<dbReference type="PROSITE" id="PS50011">
    <property type="entry name" value="PROTEIN_KINASE_DOM"/>
    <property type="match status" value="1"/>
</dbReference>
<keyword evidence="6" id="KW-0812">Transmembrane</keyword>
<proteinExistence type="predicted"/>
<dbReference type="InterPro" id="IPR047117">
    <property type="entry name" value="PERK1-13-like"/>
</dbReference>
<dbReference type="EC" id="2.7.11.1" evidence="2"/>
<dbReference type="GO" id="GO:0005524">
    <property type="term" value="F:ATP binding"/>
    <property type="evidence" value="ECO:0007669"/>
    <property type="project" value="UniProtKB-KW"/>
</dbReference>
<evidence type="ECO:0000256" key="13">
    <source>
        <dbReference type="ARBA" id="ARBA00048679"/>
    </source>
</evidence>
<reference evidence="15 16" key="1">
    <citation type="submission" date="2024-11" db="EMBL/GenBank/DDBJ databases">
        <title>Chromosome-level genome assembly of Eucalyptus globulus Labill. provides insights into its genome evolution.</title>
        <authorList>
            <person name="Li X."/>
        </authorList>
    </citation>
    <scope>NUCLEOTIDE SEQUENCE [LARGE SCALE GENOMIC DNA]</scope>
    <source>
        <strain evidence="15">CL2024</strain>
        <tissue evidence="15">Fresh tender leaves</tissue>
    </source>
</reference>
<dbReference type="EMBL" id="JBJKBG010000011">
    <property type="protein sequence ID" value="KAL3715714.1"/>
    <property type="molecule type" value="Genomic_DNA"/>
</dbReference>
<evidence type="ECO:0000256" key="5">
    <source>
        <dbReference type="ARBA" id="ARBA00022679"/>
    </source>
</evidence>
<evidence type="ECO:0000256" key="4">
    <source>
        <dbReference type="ARBA" id="ARBA00022527"/>
    </source>
</evidence>
<keyword evidence="5" id="KW-0808">Transferase</keyword>
<dbReference type="Gene3D" id="1.10.510.10">
    <property type="entry name" value="Transferase(Phosphotransferase) domain 1"/>
    <property type="match status" value="1"/>
</dbReference>
<name>A0ABD3IP37_EUCGL</name>
<evidence type="ECO:0000256" key="7">
    <source>
        <dbReference type="ARBA" id="ARBA00022741"/>
    </source>
</evidence>
<evidence type="ECO:0000256" key="9">
    <source>
        <dbReference type="ARBA" id="ARBA00022840"/>
    </source>
</evidence>
<dbReference type="GO" id="GO:0005886">
    <property type="term" value="C:plasma membrane"/>
    <property type="evidence" value="ECO:0007669"/>
    <property type="project" value="UniProtKB-SubCell"/>
</dbReference>
<protein>
    <recommendedName>
        <fullName evidence="2">non-specific serine/threonine protein kinase</fullName>
        <ecNumber evidence="2">2.7.11.1</ecNumber>
    </recommendedName>
</protein>
<evidence type="ECO:0000313" key="16">
    <source>
        <dbReference type="Proteomes" id="UP001634007"/>
    </source>
</evidence>
<evidence type="ECO:0000256" key="6">
    <source>
        <dbReference type="ARBA" id="ARBA00022692"/>
    </source>
</evidence>
<dbReference type="PANTHER" id="PTHR47982">
    <property type="entry name" value="PROLINE-RICH RECEPTOR-LIKE PROTEIN KINASE PERK4"/>
    <property type="match status" value="1"/>
</dbReference>
<dbReference type="InterPro" id="IPR011009">
    <property type="entry name" value="Kinase-like_dom_sf"/>
</dbReference>
<evidence type="ECO:0000256" key="8">
    <source>
        <dbReference type="ARBA" id="ARBA00022777"/>
    </source>
</evidence>
<evidence type="ECO:0000256" key="11">
    <source>
        <dbReference type="ARBA" id="ARBA00023136"/>
    </source>
</evidence>
<dbReference type="AlphaFoldDB" id="A0ABD3IP37"/>
<comment type="catalytic activity">
    <reaction evidence="12">
        <text>L-threonyl-[protein] + ATP = O-phospho-L-threonyl-[protein] + ADP + H(+)</text>
        <dbReference type="Rhea" id="RHEA:46608"/>
        <dbReference type="Rhea" id="RHEA-COMP:11060"/>
        <dbReference type="Rhea" id="RHEA-COMP:11605"/>
        <dbReference type="ChEBI" id="CHEBI:15378"/>
        <dbReference type="ChEBI" id="CHEBI:30013"/>
        <dbReference type="ChEBI" id="CHEBI:30616"/>
        <dbReference type="ChEBI" id="CHEBI:61977"/>
        <dbReference type="ChEBI" id="CHEBI:456216"/>
        <dbReference type="EC" id="2.7.11.1"/>
    </reaction>
</comment>
<keyword evidence="9" id="KW-0067">ATP-binding</keyword>
<comment type="caution">
    <text evidence="15">The sequence shown here is derived from an EMBL/GenBank/DDBJ whole genome shotgun (WGS) entry which is preliminary data.</text>
</comment>
<accession>A0ABD3IP37</accession>
<keyword evidence="16" id="KW-1185">Reference proteome</keyword>
<evidence type="ECO:0000259" key="14">
    <source>
        <dbReference type="PROSITE" id="PS50011"/>
    </source>
</evidence>
<comment type="subcellular location">
    <subcellularLocation>
        <location evidence="1">Cell membrane</location>
        <topology evidence="1">Single-pass membrane protein</topology>
    </subcellularLocation>
</comment>
<gene>
    <name evidence="15" type="ORF">ACJRO7_007454</name>
</gene>
<comment type="catalytic activity">
    <reaction evidence="13">
        <text>L-seryl-[protein] + ATP = O-phospho-L-seryl-[protein] + ADP + H(+)</text>
        <dbReference type="Rhea" id="RHEA:17989"/>
        <dbReference type="Rhea" id="RHEA-COMP:9863"/>
        <dbReference type="Rhea" id="RHEA-COMP:11604"/>
        <dbReference type="ChEBI" id="CHEBI:15378"/>
        <dbReference type="ChEBI" id="CHEBI:29999"/>
        <dbReference type="ChEBI" id="CHEBI:30616"/>
        <dbReference type="ChEBI" id="CHEBI:83421"/>
        <dbReference type="ChEBI" id="CHEBI:456216"/>
        <dbReference type="EC" id="2.7.11.1"/>
    </reaction>
</comment>
<evidence type="ECO:0000256" key="3">
    <source>
        <dbReference type="ARBA" id="ARBA00022475"/>
    </source>
</evidence>
<feature type="domain" description="Protein kinase" evidence="14">
    <location>
        <begin position="1"/>
        <end position="119"/>
    </location>
</feature>
<dbReference type="GO" id="GO:0004674">
    <property type="term" value="F:protein serine/threonine kinase activity"/>
    <property type="evidence" value="ECO:0007669"/>
    <property type="project" value="UniProtKB-KW"/>
</dbReference>
<evidence type="ECO:0000313" key="15">
    <source>
        <dbReference type="EMBL" id="KAL3715714.1"/>
    </source>
</evidence>
<keyword evidence="8" id="KW-0418">Kinase</keyword>
<dbReference type="InterPro" id="IPR000719">
    <property type="entry name" value="Prot_kinase_dom"/>
</dbReference>
<dbReference type="Proteomes" id="UP001634007">
    <property type="component" value="Unassembled WGS sequence"/>
</dbReference>
<keyword evidence="10" id="KW-1133">Transmembrane helix</keyword>
<organism evidence="15 16">
    <name type="scientific">Eucalyptus globulus</name>
    <name type="common">Tasmanian blue gum</name>
    <dbReference type="NCBI Taxonomy" id="34317"/>
    <lineage>
        <taxon>Eukaryota</taxon>
        <taxon>Viridiplantae</taxon>
        <taxon>Streptophyta</taxon>
        <taxon>Embryophyta</taxon>
        <taxon>Tracheophyta</taxon>
        <taxon>Spermatophyta</taxon>
        <taxon>Magnoliopsida</taxon>
        <taxon>eudicotyledons</taxon>
        <taxon>Gunneridae</taxon>
        <taxon>Pentapetalae</taxon>
        <taxon>rosids</taxon>
        <taxon>malvids</taxon>
        <taxon>Myrtales</taxon>
        <taxon>Myrtaceae</taxon>
        <taxon>Myrtoideae</taxon>
        <taxon>Eucalypteae</taxon>
        <taxon>Eucalyptus</taxon>
    </lineage>
</organism>
<keyword evidence="11" id="KW-0472">Membrane</keyword>
<dbReference type="SUPFAM" id="SSF56112">
    <property type="entry name" value="Protein kinase-like (PK-like)"/>
    <property type="match status" value="1"/>
</dbReference>
<keyword evidence="3" id="KW-1003">Cell membrane</keyword>
<dbReference type="Pfam" id="PF00069">
    <property type="entry name" value="Pkinase"/>
    <property type="match status" value="1"/>
</dbReference>
<evidence type="ECO:0000256" key="12">
    <source>
        <dbReference type="ARBA" id="ARBA00047899"/>
    </source>
</evidence>
<evidence type="ECO:0000256" key="10">
    <source>
        <dbReference type="ARBA" id="ARBA00022989"/>
    </source>
</evidence>
<sequence>MPQGSVAHHLRSSWSNLLDRGTTLEWSVRMRVATRVAKALAYLHEDCDPEIIHRDIKALNELLDEKYQVALSDFGLAVVMDYEETCVQSDVAGTGGHVDPDMSQVERMVEGNAYNFSVE</sequence>